<sequence length="107" mass="11775">MLLRRVVWSMLTNVSEAYCLQHQDNEYSSSSGEVLEDFLARGIINWGTPVSRILDKGMLFIQQARTTETSGLVSVLLEGPPNSGKTALAAQIAKNSDFPFVKVCTPE</sequence>
<organism evidence="7 8">
    <name type="scientific">Zootermopsis nevadensis</name>
    <name type="common">Dampwood termite</name>
    <dbReference type="NCBI Taxonomy" id="136037"/>
    <lineage>
        <taxon>Eukaryota</taxon>
        <taxon>Metazoa</taxon>
        <taxon>Ecdysozoa</taxon>
        <taxon>Arthropoda</taxon>
        <taxon>Hexapoda</taxon>
        <taxon>Insecta</taxon>
        <taxon>Pterygota</taxon>
        <taxon>Neoptera</taxon>
        <taxon>Polyneoptera</taxon>
        <taxon>Dictyoptera</taxon>
        <taxon>Blattodea</taxon>
        <taxon>Blattoidea</taxon>
        <taxon>Termitoidae</taxon>
        <taxon>Termopsidae</taxon>
        <taxon>Zootermopsis</taxon>
    </lineage>
</organism>
<accession>A0A067R359</accession>
<dbReference type="GO" id="GO:0006891">
    <property type="term" value="P:intra-Golgi vesicle-mediated transport"/>
    <property type="evidence" value="ECO:0007669"/>
    <property type="project" value="TreeGrafter"/>
</dbReference>
<keyword evidence="4" id="KW-0931">ER-Golgi transport</keyword>
<dbReference type="AlphaFoldDB" id="A0A067R359"/>
<comment type="cofactor">
    <cofactor evidence="4">
        <name>Mg(2+)</name>
        <dbReference type="ChEBI" id="CHEBI:18420"/>
    </cofactor>
    <text evidence="4">Binds 1 Mg(2+) ion per subunit.</text>
</comment>
<comment type="function">
    <text evidence="4">Required for vesicle-mediated transport. Catalyzes the fusion of transport vesicles within the Golgi cisternae. Is also required for transport from the endoplasmic reticulum to the Golgi stack. Seems to function as a fusion protein required for the delivery of cargo proteins to all compartments of the Golgi stack independent of vesicle origin.</text>
</comment>
<reference evidence="7 8" key="1">
    <citation type="journal article" date="2014" name="Nat. Commun.">
        <title>Molecular traces of alternative social organization in a termite genome.</title>
        <authorList>
            <person name="Terrapon N."/>
            <person name="Li C."/>
            <person name="Robertson H.M."/>
            <person name="Ji L."/>
            <person name="Meng X."/>
            <person name="Booth W."/>
            <person name="Chen Z."/>
            <person name="Childers C.P."/>
            <person name="Glastad K.M."/>
            <person name="Gokhale K."/>
            <person name="Gowin J."/>
            <person name="Gronenberg W."/>
            <person name="Hermansen R.A."/>
            <person name="Hu H."/>
            <person name="Hunt B.G."/>
            <person name="Huylmans A.K."/>
            <person name="Khalil S.M."/>
            <person name="Mitchell R.D."/>
            <person name="Munoz-Torres M.C."/>
            <person name="Mustard J.A."/>
            <person name="Pan H."/>
            <person name="Reese J.T."/>
            <person name="Scharf M.E."/>
            <person name="Sun F."/>
            <person name="Vogel H."/>
            <person name="Xiao J."/>
            <person name="Yang W."/>
            <person name="Yang Z."/>
            <person name="Yang Z."/>
            <person name="Zhou J."/>
            <person name="Zhu J."/>
            <person name="Brent C.S."/>
            <person name="Elsik C.G."/>
            <person name="Goodisman M.A."/>
            <person name="Liberles D.A."/>
            <person name="Roe R.M."/>
            <person name="Vargo E.L."/>
            <person name="Vilcinskas A."/>
            <person name="Wang J."/>
            <person name="Bornberg-Bauer E."/>
            <person name="Korb J."/>
            <person name="Zhang G."/>
            <person name="Liebig J."/>
        </authorList>
    </citation>
    <scope>NUCLEOTIDE SEQUENCE [LARGE SCALE GENOMIC DNA]</scope>
    <source>
        <tissue evidence="7">Whole organism</tissue>
    </source>
</reference>
<dbReference type="InterPro" id="IPR003959">
    <property type="entry name" value="ATPase_AAA_core"/>
</dbReference>
<feature type="signal peptide" evidence="5">
    <location>
        <begin position="1"/>
        <end position="17"/>
    </location>
</feature>
<dbReference type="FunFam" id="3.40.50.300:FF:000166">
    <property type="entry name" value="vesicle-fusing ATPase isoform X1"/>
    <property type="match status" value="1"/>
</dbReference>
<keyword evidence="4" id="KW-0963">Cytoplasm</keyword>
<dbReference type="InterPro" id="IPR027417">
    <property type="entry name" value="P-loop_NTPase"/>
</dbReference>
<comment type="similarity">
    <text evidence="1 4">Belongs to the AAA ATPase family.</text>
</comment>
<proteinExistence type="inferred from homology"/>
<keyword evidence="8" id="KW-1185">Reference proteome</keyword>
<keyword evidence="4" id="KW-0813">Transport</keyword>
<dbReference type="InParanoid" id="A0A067R359"/>
<dbReference type="GO" id="GO:0005524">
    <property type="term" value="F:ATP binding"/>
    <property type="evidence" value="ECO:0007669"/>
    <property type="project" value="UniProtKB-UniRule"/>
</dbReference>
<dbReference type="GO" id="GO:0046872">
    <property type="term" value="F:metal ion binding"/>
    <property type="evidence" value="ECO:0007669"/>
    <property type="project" value="UniProtKB-UniRule"/>
</dbReference>
<evidence type="ECO:0000256" key="4">
    <source>
        <dbReference type="RuleBase" id="RU367045"/>
    </source>
</evidence>
<evidence type="ECO:0000256" key="3">
    <source>
        <dbReference type="ARBA" id="ARBA00022840"/>
    </source>
</evidence>
<evidence type="ECO:0000313" key="7">
    <source>
        <dbReference type="EMBL" id="KDR16530.1"/>
    </source>
</evidence>
<keyword evidence="3 4" id="KW-0067">ATP-binding</keyword>
<dbReference type="Gene3D" id="3.40.50.300">
    <property type="entry name" value="P-loop containing nucleotide triphosphate hydrolases"/>
    <property type="match status" value="1"/>
</dbReference>
<evidence type="ECO:0000256" key="1">
    <source>
        <dbReference type="ARBA" id="ARBA00006914"/>
    </source>
</evidence>
<dbReference type="GO" id="GO:0035494">
    <property type="term" value="P:SNARE complex disassembly"/>
    <property type="evidence" value="ECO:0007669"/>
    <property type="project" value="InterPro"/>
</dbReference>
<keyword evidence="2 4" id="KW-0547">Nucleotide-binding</keyword>
<evidence type="ECO:0000313" key="8">
    <source>
        <dbReference type="Proteomes" id="UP000027135"/>
    </source>
</evidence>
<keyword evidence="4" id="KW-0460">Magnesium</keyword>
<name>A0A067R359_ZOONE</name>
<dbReference type="PANTHER" id="PTHR23078:SF3">
    <property type="entry name" value="VESICLE-FUSING ATPASE"/>
    <property type="match status" value="1"/>
</dbReference>
<dbReference type="GO" id="GO:0016887">
    <property type="term" value="F:ATP hydrolysis activity"/>
    <property type="evidence" value="ECO:0007669"/>
    <property type="project" value="InterPro"/>
</dbReference>
<feature type="chain" id="PRO_5001644646" description="Vesicle-fusing ATPase" evidence="5">
    <location>
        <begin position="18"/>
        <end position="107"/>
    </location>
</feature>
<evidence type="ECO:0000256" key="5">
    <source>
        <dbReference type="SAM" id="SignalP"/>
    </source>
</evidence>
<feature type="domain" description="ATPase AAA-type core" evidence="6">
    <location>
        <begin position="75"/>
        <end position="106"/>
    </location>
</feature>
<keyword evidence="4" id="KW-0653">Protein transport</keyword>
<dbReference type="PANTHER" id="PTHR23078">
    <property type="entry name" value="VESICULAR-FUSION PROTEIN NSF"/>
    <property type="match status" value="1"/>
</dbReference>
<dbReference type="Pfam" id="PF00004">
    <property type="entry name" value="AAA"/>
    <property type="match status" value="1"/>
</dbReference>
<dbReference type="InterPro" id="IPR039812">
    <property type="entry name" value="Vesicle-fus_ATPase"/>
</dbReference>
<keyword evidence="4" id="KW-0378">Hydrolase</keyword>
<dbReference type="EC" id="3.6.4.6" evidence="4"/>
<comment type="subcellular location">
    <subcellularLocation>
        <location evidence="4">Cytoplasm</location>
    </subcellularLocation>
</comment>
<dbReference type="Proteomes" id="UP000027135">
    <property type="component" value="Unassembled WGS sequence"/>
</dbReference>
<dbReference type="EMBL" id="KK852788">
    <property type="protein sequence ID" value="KDR16530.1"/>
    <property type="molecule type" value="Genomic_DNA"/>
</dbReference>
<dbReference type="GO" id="GO:0043001">
    <property type="term" value="P:Golgi to plasma membrane protein transport"/>
    <property type="evidence" value="ECO:0007669"/>
    <property type="project" value="TreeGrafter"/>
</dbReference>
<gene>
    <name evidence="7" type="ORF">L798_09920</name>
</gene>
<protein>
    <recommendedName>
        <fullName evidence="4">Vesicle-fusing ATPase</fullName>
        <ecNumber evidence="4">3.6.4.6</ecNumber>
    </recommendedName>
</protein>
<evidence type="ECO:0000259" key="6">
    <source>
        <dbReference type="Pfam" id="PF00004"/>
    </source>
</evidence>
<dbReference type="SUPFAM" id="SSF52540">
    <property type="entry name" value="P-loop containing nucleoside triphosphate hydrolases"/>
    <property type="match status" value="1"/>
</dbReference>
<dbReference type="eggNOG" id="KOG0741">
    <property type="taxonomic scope" value="Eukaryota"/>
</dbReference>
<keyword evidence="5" id="KW-0732">Signal</keyword>
<dbReference type="GO" id="GO:0005795">
    <property type="term" value="C:Golgi stack"/>
    <property type="evidence" value="ECO:0007669"/>
    <property type="project" value="TreeGrafter"/>
</dbReference>
<dbReference type="STRING" id="136037.A0A067R359"/>
<keyword evidence="4" id="KW-0479">Metal-binding</keyword>
<evidence type="ECO:0000256" key="2">
    <source>
        <dbReference type="ARBA" id="ARBA00022741"/>
    </source>
</evidence>
<comment type="catalytic activity">
    <reaction evidence="4">
        <text>ATP + H2O = ADP + phosphate + H(+)</text>
        <dbReference type="Rhea" id="RHEA:13065"/>
        <dbReference type="ChEBI" id="CHEBI:15377"/>
        <dbReference type="ChEBI" id="CHEBI:15378"/>
        <dbReference type="ChEBI" id="CHEBI:30616"/>
        <dbReference type="ChEBI" id="CHEBI:43474"/>
        <dbReference type="ChEBI" id="CHEBI:456216"/>
        <dbReference type="EC" id="3.6.4.6"/>
    </reaction>
</comment>